<evidence type="ECO:0000256" key="1">
    <source>
        <dbReference type="SAM" id="Phobius"/>
    </source>
</evidence>
<evidence type="ECO:0000313" key="5">
    <source>
        <dbReference type="Proteomes" id="UP001140206"/>
    </source>
</evidence>
<reference evidence="4" key="1">
    <citation type="submission" date="2022-08" db="EMBL/GenBank/DDBJ databases">
        <authorList>
            <person name="Marques A."/>
        </authorList>
    </citation>
    <scope>NUCLEOTIDE SEQUENCE</scope>
    <source>
        <strain evidence="4">RhyPub2mFocal</strain>
        <tissue evidence="4">Leaves</tissue>
    </source>
</reference>
<dbReference type="Proteomes" id="UP001140206">
    <property type="component" value="Chromosome 1"/>
</dbReference>
<evidence type="ECO:0000259" key="3">
    <source>
        <dbReference type="Pfam" id="PF24758"/>
    </source>
</evidence>
<protein>
    <submittedName>
        <fullName evidence="4">F-box/FBD/LRR protein</fullName>
    </submittedName>
</protein>
<dbReference type="PANTHER" id="PTHR31900:SF27">
    <property type="entry name" value="FBD DOMAIN-CONTAINING PROTEIN"/>
    <property type="match status" value="1"/>
</dbReference>
<keyword evidence="1" id="KW-1133">Transmembrane helix</keyword>
<dbReference type="CDD" id="cd22160">
    <property type="entry name" value="F-box_AtFBL13-like"/>
    <property type="match status" value="1"/>
</dbReference>
<sequence length="421" mass="46837">MATSSDSDQIDLLSSLPDALLIAIISLLPTRVAARTSVLSRRFRHLWKACHDVDLGFDDVINFESSRFESMANGALLSRDPSNPLLRLCLHVGNPLSIRNNDLPASFFSSLLVKAHSLGLRHLTLCGAHRDPGSIISTIFSIDSLQTLELPTIAQVASIPAAITLTHLRCLSLVLNYANPAEFNRLLSQLPALEDLDLEISFTEVFTLSSQTIRKLHLFVGRTFPFTKFVAFSLPSLEALCLKITTFESLPLPRIEGTLPLLRKAVIILEGLSNGAASAVAQLLKFVSNAEELSLDIRESWEEKDPFPVLLEPGKDVPDFPNLKLLDASMCFHKHNLKSIVAMLHHSPALESLKLVHEAPPSFTFQTNQRKSDDWGSKLPTNAAGNHNYTHLTNLHLDHNREEFMKLVDKKCTCKQHWKHT</sequence>
<organism evidence="4 5">
    <name type="scientific">Rhynchospora pubera</name>
    <dbReference type="NCBI Taxonomy" id="906938"/>
    <lineage>
        <taxon>Eukaryota</taxon>
        <taxon>Viridiplantae</taxon>
        <taxon>Streptophyta</taxon>
        <taxon>Embryophyta</taxon>
        <taxon>Tracheophyta</taxon>
        <taxon>Spermatophyta</taxon>
        <taxon>Magnoliopsida</taxon>
        <taxon>Liliopsida</taxon>
        <taxon>Poales</taxon>
        <taxon>Cyperaceae</taxon>
        <taxon>Cyperoideae</taxon>
        <taxon>Rhynchosporeae</taxon>
        <taxon>Rhynchospora</taxon>
    </lineage>
</organism>
<keyword evidence="1" id="KW-0812">Transmembrane</keyword>
<dbReference type="SUPFAM" id="SSF52047">
    <property type="entry name" value="RNI-like"/>
    <property type="match status" value="1"/>
</dbReference>
<dbReference type="PANTHER" id="PTHR31900">
    <property type="entry name" value="F-BOX/RNI SUPERFAMILY PROTEIN-RELATED"/>
    <property type="match status" value="1"/>
</dbReference>
<gene>
    <name evidence="4" type="ORF">LUZ62_016205</name>
</gene>
<keyword evidence="1" id="KW-0472">Membrane</keyword>
<dbReference type="InterPro" id="IPR032675">
    <property type="entry name" value="LRR_dom_sf"/>
</dbReference>
<proteinExistence type="predicted"/>
<dbReference type="InterPro" id="IPR001810">
    <property type="entry name" value="F-box_dom"/>
</dbReference>
<dbReference type="InterPro" id="IPR053781">
    <property type="entry name" value="F-box_AtFBL13-like"/>
</dbReference>
<dbReference type="EMBL" id="JAMFTS010000001">
    <property type="protein sequence ID" value="KAJ4803639.1"/>
    <property type="molecule type" value="Genomic_DNA"/>
</dbReference>
<dbReference type="SUPFAM" id="SSF81383">
    <property type="entry name" value="F-box domain"/>
    <property type="match status" value="1"/>
</dbReference>
<dbReference type="AlphaFoldDB" id="A0AAV8GF80"/>
<dbReference type="InterPro" id="IPR036047">
    <property type="entry name" value="F-box-like_dom_sf"/>
</dbReference>
<dbReference type="Gene3D" id="3.80.10.10">
    <property type="entry name" value="Ribonuclease Inhibitor"/>
    <property type="match status" value="1"/>
</dbReference>
<dbReference type="InterPro" id="IPR050232">
    <property type="entry name" value="FBL13/AtMIF1-like"/>
</dbReference>
<dbReference type="Pfam" id="PF24758">
    <property type="entry name" value="LRR_At5g56370"/>
    <property type="match status" value="1"/>
</dbReference>
<feature type="transmembrane region" description="Helical" evidence="1">
    <location>
        <begin position="12"/>
        <end position="34"/>
    </location>
</feature>
<dbReference type="Pfam" id="PF00646">
    <property type="entry name" value="F-box"/>
    <property type="match status" value="1"/>
</dbReference>
<evidence type="ECO:0000259" key="2">
    <source>
        <dbReference type="Pfam" id="PF00646"/>
    </source>
</evidence>
<dbReference type="InterPro" id="IPR055411">
    <property type="entry name" value="LRR_FXL15/At3g58940/PEG3-like"/>
</dbReference>
<name>A0AAV8GF80_9POAL</name>
<evidence type="ECO:0000313" key="4">
    <source>
        <dbReference type="EMBL" id="KAJ4803639.1"/>
    </source>
</evidence>
<feature type="domain" description="F-box/LRR-repeat protein 15/At3g58940/PEG3-like LRR" evidence="3">
    <location>
        <begin position="119"/>
        <end position="243"/>
    </location>
</feature>
<feature type="domain" description="F-box" evidence="2">
    <location>
        <begin position="13"/>
        <end position="50"/>
    </location>
</feature>
<accession>A0AAV8GF80</accession>
<keyword evidence="5" id="KW-1185">Reference proteome</keyword>
<comment type="caution">
    <text evidence="4">The sequence shown here is derived from an EMBL/GenBank/DDBJ whole genome shotgun (WGS) entry which is preliminary data.</text>
</comment>